<dbReference type="EMBL" id="JAYMYQ010000035">
    <property type="protein sequence ID" value="KAK7298011.1"/>
    <property type="molecule type" value="Genomic_DNA"/>
</dbReference>
<comment type="caution">
    <text evidence="2">The sequence shown here is derived from an EMBL/GenBank/DDBJ whole genome shotgun (WGS) entry which is preliminary data.</text>
</comment>
<name>A0AAN9PGV6_CANGL</name>
<evidence type="ECO:0000256" key="1">
    <source>
        <dbReference type="SAM" id="MobiDB-lite"/>
    </source>
</evidence>
<reference evidence="2 3" key="1">
    <citation type="submission" date="2024-01" db="EMBL/GenBank/DDBJ databases">
        <title>The genomes of 5 underutilized Papilionoideae crops provide insights into root nodulation and disease resistanc.</title>
        <authorList>
            <person name="Jiang F."/>
        </authorList>
    </citation>
    <scope>NUCLEOTIDE SEQUENCE [LARGE SCALE GENOMIC DNA]</scope>
    <source>
        <strain evidence="2">LVBAO_FW01</strain>
        <tissue evidence="2">Leaves</tissue>
    </source>
</reference>
<sequence length="70" mass="7708">MIRINPSSCVLAPKILPFPNSLSPRSTETKCKTGANSSSRKKGLAEPRSLTNTNLILIENTNRIEIELLE</sequence>
<dbReference type="Proteomes" id="UP001367508">
    <property type="component" value="Unassembled WGS sequence"/>
</dbReference>
<feature type="region of interest" description="Disordered" evidence="1">
    <location>
        <begin position="20"/>
        <end position="46"/>
    </location>
</feature>
<keyword evidence="3" id="KW-1185">Reference proteome</keyword>
<organism evidence="2 3">
    <name type="scientific">Canavalia gladiata</name>
    <name type="common">Sword bean</name>
    <name type="synonym">Dolichos gladiatus</name>
    <dbReference type="NCBI Taxonomy" id="3824"/>
    <lineage>
        <taxon>Eukaryota</taxon>
        <taxon>Viridiplantae</taxon>
        <taxon>Streptophyta</taxon>
        <taxon>Embryophyta</taxon>
        <taxon>Tracheophyta</taxon>
        <taxon>Spermatophyta</taxon>
        <taxon>Magnoliopsida</taxon>
        <taxon>eudicotyledons</taxon>
        <taxon>Gunneridae</taxon>
        <taxon>Pentapetalae</taxon>
        <taxon>rosids</taxon>
        <taxon>fabids</taxon>
        <taxon>Fabales</taxon>
        <taxon>Fabaceae</taxon>
        <taxon>Papilionoideae</taxon>
        <taxon>50 kb inversion clade</taxon>
        <taxon>NPAAA clade</taxon>
        <taxon>indigoferoid/millettioid clade</taxon>
        <taxon>Phaseoleae</taxon>
        <taxon>Canavalia</taxon>
    </lineage>
</organism>
<proteinExistence type="predicted"/>
<evidence type="ECO:0000313" key="2">
    <source>
        <dbReference type="EMBL" id="KAK7298011.1"/>
    </source>
</evidence>
<accession>A0AAN9PGV6</accession>
<dbReference type="AlphaFoldDB" id="A0AAN9PGV6"/>
<evidence type="ECO:0000313" key="3">
    <source>
        <dbReference type="Proteomes" id="UP001367508"/>
    </source>
</evidence>
<gene>
    <name evidence="2" type="ORF">VNO77_47297</name>
</gene>
<protein>
    <submittedName>
        <fullName evidence="2">Uncharacterized protein</fullName>
    </submittedName>
</protein>